<comment type="similarity">
    <text evidence="8">Belongs to the CWC16 family. YJU2 subfamily.</text>
</comment>
<feature type="region of interest" description="Disordered" evidence="10">
    <location>
        <begin position="96"/>
        <end position="152"/>
    </location>
</feature>
<dbReference type="InterPro" id="IPR007590">
    <property type="entry name" value="Saf4/Yju2"/>
</dbReference>
<keyword evidence="2" id="KW-0507">mRNA processing</keyword>
<evidence type="ECO:0000256" key="5">
    <source>
        <dbReference type="ARBA" id="ARBA00022833"/>
    </source>
</evidence>
<dbReference type="HAMAP" id="MF_03226">
    <property type="entry name" value="YJU2"/>
    <property type="match status" value="1"/>
</dbReference>
<keyword evidence="3 8" id="KW-0479">Metal-binding</keyword>
<evidence type="ECO:0000256" key="3">
    <source>
        <dbReference type="ARBA" id="ARBA00022723"/>
    </source>
</evidence>
<evidence type="ECO:0000313" key="11">
    <source>
        <dbReference type="EMBL" id="EDK44096.1"/>
    </source>
</evidence>
<feature type="compositionally biased region" description="Basic and acidic residues" evidence="10">
    <location>
        <begin position="129"/>
        <end position="152"/>
    </location>
</feature>
<reference evidence="11 12" key="1">
    <citation type="journal article" date="2009" name="Nature">
        <title>Evolution of pathogenicity and sexual reproduction in eight Candida genomes.</title>
        <authorList>
            <person name="Butler G."/>
            <person name="Rasmussen M.D."/>
            <person name="Lin M.F."/>
            <person name="Santos M.A."/>
            <person name="Sakthikumar S."/>
            <person name="Munro C.A."/>
            <person name="Rheinbay E."/>
            <person name="Grabherr M."/>
            <person name="Forche A."/>
            <person name="Reedy J.L."/>
            <person name="Agrafioti I."/>
            <person name="Arnaud M.B."/>
            <person name="Bates S."/>
            <person name="Brown A.J."/>
            <person name="Brunke S."/>
            <person name="Costanzo M.C."/>
            <person name="Fitzpatrick D.A."/>
            <person name="de Groot P.W."/>
            <person name="Harris D."/>
            <person name="Hoyer L.L."/>
            <person name="Hube B."/>
            <person name="Klis F.M."/>
            <person name="Kodira C."/>
            <person name="Lennard N."/>
            <person name="Logue M.E."/>
            <person name="Martin R."/>
            <person name="Neiman A.M."/>
            <person name="Nikolaou E."/>
            <person name="Quail M.A."/>
            <person name="Quinn J."/>
            <person name="Santos M.C."/>
            <person name="Schmitzberger F.F."/>
            <person name="Sherlock G."/>
            <person name="Shah P."/>
            <person name="Silverstein K.A."/>
            <person name="Skrzypek M.S."/>
            <person name="Soll D."/>
            <person name="Staggs R."/>
            <person name="Stansfield I."/>
            <person name="Stumpf M.P."/>
            <person name="Sudbery P.E."/>
            <person name="Srikantha T."/>
            <person name="Zeng Q."/>
            <person name="Berman J."/>
            <person name="Berriman M."/>
            <person name="Heitman J."/>
            <person name="Gow N.A."/>
            <person name="Lorenz M.C."/>
            <person name="Birren B.W."/>
            <person name="Kellis M."/>
            <person name="Cuomo C.A."/>
        </authorList>
    </citation>
    <scope>NUCLEOTIDE SEQUENCE [LARGE SCALE GENOMIC DNA]</scope>
    <source>
        <strain evidence="12">ATCC 11503 / BCRC 21390 / CBS 2605 / JCM 1781 / NBRC 1676 / NRRL YB-4239</strain>
    </source>
</reference>
<dbReference type="EMBL" id="CH981525">
    <property type="protein sequence ID" value="EDK44096.1"/>
    <property type="molecule type" value="Genomic_DNA"/>
</dbReference>
<evidence type="ECO:0000256" key="8">
    <source>
        <dbReference type="HAMAP-Rule" id="MF_03226"/>
    </source>
</evidence>
<feature type="binding site" evidence="8">
    <location>
        <position position="49"/>
    </location>
    <ligand>
        <name>Zn(2+)</name>
        <dbReference type="ChEBI" id="CHEBI:29105"/>
    </ligand>
</feature>
<gene>
    <name evidence="11" type="ORF">LELG_02275</name>
</gene>
<evidence type="ECO:0000256" key="6">
    <source>
        <dbReference type="ARBA" id="ARBA00023187"/>
    </source>
</evidence>
<dbReference type="PANTHER" id="PTHR12111:SF1">
    <property type="entry name" value="SPLICING FACTOR YJU2"/>
    <property type="match status" value="1"/>
</dbReference>
<dbReference type="OrthoDB" id="674963at2759"/>
<dbReference type="STRING" id="379508.A5DY38"/>
<feature type="region of interest" description="Disordered" evidence="10">
    <location>
        <begin position="258"/>
        <end position="307"/>
    </location>
</feature>
<keyword evidence="5 8" id="KW-0862">Zinc</keyword>
<dbReference type="FunCoup" id="A5DY38">
    <property type="interactions" value="685"/>
</dbReference>
<keyword evidence="4 8" id="KW-0747">Spliceosome</keyword>
<dbReference type="eggNOG" id="KOG2989">
    <property type="taxonomic scope" value="Eukaryota"/>
</dbReference>
<feature type="binding site" evidence="8">
    <location>
        <position position="85"/>
    </location>
    <ligand>
        <name>Zn(2+)</name>
        <dbReference type="ChEBI" id="CHEBI:29105"/>
    </ligand>
</feature>
<keyword evidence="12" id="KW-1185">Reference proteome</keyword>
<evidence type="ECO:0000256" key="4">
    <source>
        <dbReference type="ARBA" id="ARBA00022728"/>
    </source>
</evidence>
<dbReference type="VEuPathDB" id="FungiDB:LELG_02275"/>
<keyword evidence="7 8" id="KW-0539">Nucleus</keyword>
<evidence type="ECO:0000256" key="1">
    <source>
        <dbReference type="ARBA" id="ARBA00004123"/>
    </source>
</evidence>
<dbReference type="AlphaFoldDB" id="A5DY38"/>
<protein>
    <recommendedName>
        <fullName evidence="8">Splicing factor YJU2</fullName>
    </recommendedName>
</protein>
<keyword evidence="9" id="KW-0175">Coiled coil</keyword>
<feature type="region of interest" description="Disordered" evidence="10">
    <location>
        <begin position="1"/>
        <end position="33"/>
    </location>
</feature>
<accession>A5DY38</accession>
<dbReference type="PANTHER" id="PTHR12111">
    <property type="entry name" value="SPLICING FACTOR YJU2"/>
    <property type="match status" value="1"/>
</dbReference>
<dbReference type="GO" id="GO:0000349">
    <property type="term" value="P:generation of catalytic spliceosome for first transesterification step"/>
    <property type="evidence" value="ECO:0007669"/>
    <property type="project" value="UniProtKB-UniRule"/>
</dbReference>
<evidence type="ECO:0000256" key="9">
    <source>
        <dbReference type="SAM" id="Coils"/>
    </source>
</evidence>
<sequence>MSERKAINKYYPPDYDPSKIPRKKKKKPLDPNVAPTIKIRMMAPYSMRCTRCNEYIAQRRSFNARKQVTDERYLNIKIIRFYITCPGCNNTITFKTNPAEAGYTPEEGAVRNYERKPKKKHDAEEEDPYRDQDKNDGLNNREVKRKQEGETDEEILKRLEAEEKADRDYQNLLKRRKNNPFWTENSGGADGDVMEKFEKRLVEQHKEQQLNEELEAIQRQVDARKERGGDDALVDLVTKKFESRQVSEVGNIKKSGMETEIQKEENREDKSDLAVPIQTKTKDEKGPGLSKLLSKTEDLGPKTGPLMNIPTKILIKKRPQQVSLQIPSSTTTTANATTTTIPPLSKSLVEYSSDSD</sequence>
<keyword evidence="6" id="KW-0508">mRNA splicing</keyword>
<dbReference type="GO" id="GO:0046872">
    <property type="term" value="F:metal ion binding"/>
    <property type="evidence" value="ECO:0007669"/>
    <property type="project" value="UniProtKB-KW"/>
</dbReference>
<dbReference type="InParanoid" id="A5DY38"/>
<evidence type="ECO:0000256" key="10">
    <source>
        <dbReference type="SAM" id="MobiDB-lite"/>
    </source>
</evidence>
<comment type="subunit">
    <text evidence="8">Component of the spliceosome. Present in the activated B complex, the catalytically activated B* complex which catalyzes the branching, the catalytic step 1 C complex catalyzing the exon ligation, and the postcatalytic P complex containing the ligated exons (mRNA) and the excised lariat intron.</text>
</comment>
<feature type="compositionally biased region" description="Low complexity" evidence="10">
    <location>
        <begin position="330"/>
        <end position="340"/>
    </location>
</feature>
<name>A5DY38_LODEL</name>
<feature type="region of interest" description="Disordered" evidence="10">
    <location>
        <begin position="326"/>
        <end position="356"/>
    </location>
</feature>
<comment type="function">
    <text evidence="8">Part of the spliceosome which catalyzes two sequential transesterification reactions, first the excision of the non-coding intron from pre-mRNA and then the ligation of the coding exons to form the mature mRNA. Plays a role in stabilizing the structure of the spliceosome catalytic core and docking of the branch helix into the active site, producing 5'-exon and lariat intron-3'-intermediates.</text>
</comment>
<dbReference type="HOGENOM" id="CLU_053603_2_0_1"/>
<feature type="binding site" evidence="8">
    <location>
        <position position="52"/>
    </location>
    <ligand>
        <name>Zn(2+)</name>
        <dbReference type="ChEBI" id="CHEBI:29105"/>
    </ligand>
</feature>
<evidence type="ECO:0000256" key="2">
    <source>
        <dbReference type="ARBA" id="ARBA00022664"/>
    </source>
</evidence>
<evidence type="ECO:0000313" key="12">
    <source>
        <dbReference type="Proteomes" id="UP000001996"/>
    </source>
</evidence>
<feature type="binding site" evidence="8">
    <location>
        <position position="88"/>
    </location>
    <ligand>
        <name>Zn(2+)</name>
        <dbReference type="ChEBI" id="CHEBI:29105"/>
    </ligand>
</feature>
<dbReference type="GO" id="GO:0071006">
    <property type="term" value="C:U2-type catalytic step 1 spliceosome"/>
    <property type="evidence" value="ECO:0007669"/>
    <property type="project" value="UniProtKB-UniRule"/>
</dbReference>
<evidence type="ECO:0000256" key="7">
    <source>
        <dbReference type="ARBA" id="ARBA00023242"/>
    </source>
</evidence>
<dbReference type="Proteomes" id="UP000001996">
    <property type="component" value="Unassembled WGS sequence"/>
</dbReference>
<dbReference type="InterPro" id="IPR043701">
    <property type="entry name" value="Yju2"/>
</dbReference>
<organism evidence="11 12">
    <name type="scientific">Lodderomyces elongisporus (strain ATCC 11503 / CBS 2605 / JCM 1781 / NBRC 1676 / NRRL YB-4239)</name>
    <name type="common">Yeast</name>
    <name type="synonym">Saccharomyces elongisporus</name>
    <dbReference type="NCBI Taxonomy" id="379508"/>
    <lineage>
        <taxon>Eukaryota</taxon>
        <taxon>Fungi</taxon>
        <taxon>Dikarya</taxon>
        <taxon>Ascomycota</taxon>
        <taxon>Saccharomycotina</taxon>
        <taxon>Pichiomycetes</taxon>
        <taxon>Debaryomycetaceae</taxon>
        <taxon>Candida/Lodderomyces clade</taxon>
        <taxon>Lodderomyces</taxon>
    </lineage>
</organism>
<feature type="coiled-coil region" evidence="9">
    <location>
        <begin position="200"/>
        <end position="227"/>
    </location>
</feature>
<dbReference type="Pfam" id="PF04502">
    <property type="entry name" value="Saf4_Yju2"/>
    <property type="match status" value="1"/>
</dbReference>
<comment type="subcellular location">
    <subcellularLocation>
        <location evidence="1 8">Nucleus</location>
    </subcellularLocation>
</comment>
<proteinExistence type="inferred from homology"/>
<feature type="compositionally biased region" description="Basic and acidic residues" evidence="10">
    <location>
        <begin position="258"/>
        <end position="272"/>
    </location>
</feature>